<protein>
    <submittedName>
        <fullName evidence="4">Methyltransferase domain-containing protein</fullName>
    </submittedName>
</protein>
<organism evidence="4 5">
    <name type="scientific">Ferruginivarius sediminum</name>
    <dbReference type="NCBI Taxonomy" id="2661937"/>
    <lineage>
        <taxon>Bacteria</taxon>
        <taxon>Pseudomonadati</taxon>
        <taxon>Pseudomonadota</taxon>
        <taxon>Alphaproteobacteria</taxon>
        <taxon>Rhodospirillales</taxon>
        <taxon>Rhodospirillaceae</taxon>
        <taxon>Ferruginivarius</taxon>
    </lineage>
</organism>
<dbReference type="Pfam" id="PF10119">
    <property type="entry name" value="MethyTransf_Reg"/>
    <property type="match status" value="1"/>
</dbReference>
<accession>A0A369TE88</accession>
<evidence type="ECO:0000259" key="3">
    <source>
        <dbReference type="Pfam" id="PF13847"/>
    </source>
</evidence>
<evidence type="ECO:0000259" key="2">
    <source>
        <dbReference type="Pfam" id="PF10119"/>
    </source>
</evidence>
<feature type="domain" description="Methyltransferase regulatory" evidence="2">
    <location>
        <begin position="242"/>
        <end position="319"/>
    </location>
</feature>
<dbReference type="Gene3D" id="3.40.50.150">
    <property type="entry name" value="Vaccinia Virus protein VP39"/>
    <property type="match status" value="1"/>
</dbReference>
<reference evidence="4 5" key="1">
    <citation type="submission" date="2018-07" db="EMBL/GenBank/DDBJ databases">
        <title>Venubactetium sediminum gen. nov., sp. nov., isolated from a marine solar saltern.</title>
        <authorList>
            <person name="Wang S."/>
        </authorList>
    </citation>
    <scope>NUCLEOTIDE SEQUENCE [LARGE SCALE GENOMIC DNA]</scope>
    <source>
        <strain evidence="4 5">WD2A32</strain>
    </source>
</reference>
<name>A0A369TE88_9PROT</name>
<evidence type="ECO:0000313" key="4">
    <source>
        <dbReference type="EMBL" id="RDD63649.1"/>
    </source>
</evidence>
<dbReference type="EMBL" id="QPMH01000001">
    <property type="protein sequence ID" value="RDD63649.1"/>
    <property type="molecule type" value="Genomic_DNA"/>
</dbReference>
<dbReference type="SUPFAM" id="SSF53335">
    <property type="entry name" value="S-adenosyl-L-methionine-dependent methyltransferases"/>
    <property type="match status" value="1"/>
</dbReference>
<gene>
    <name evidence="4" type="ORF">DRB17_00230</name>
</gene>
<dbReference type="AlphaFoldDB" id="A0A369TE88"/>
<evidence type="ECO:0000313" key="5">
    <source>
        <dbReference type="Proteomes" id="UP000253941"/>
    </source>
</evidence>
<keyword evidence="5" id="KW-1185">Reference proteome</keyword>
<keyword evidence="4" id="KW-0489">Methyltransferase</keyword>
<keyword evidence="4" id="KW-0808">Transferase</keyword>
<dbReference type="CDD" id="cd02440">
    <property type="entry name" value="AdoMet_MTases"/>
    <property type="match status" value="1"/>
</dbReference>
<dbReference type="GO" id="GO:0032259">
    <property type="term" value="P:methylation"/>
    <property type="evidence" value="ECO:0007669"/>
    <property type="project" value="UniProtKB-KW"/>
</dbReference>
<evidence type="ECO:0000256" key="1">
    <source>
        <dbReference type="SAM" id="MobiDB-lite"/>
    </source>
</evidence>
<dbReference type="InterPro" id="IPR025714">
    <property type="entry name" value="Methyltranfer_dom"/>
</dbReference>
<dbReference type="Pfam" id="PF13847">
    <property type="entry name" value="Methyltransf_31"/>
    <property type="match status" value="1"/>
</dbReference>
<dbReference type="RefSeq" id="WP_114580162.1">
    <property type="nucleotide sequence ID" value="NZ_QPMH01000001.1"/>
</dbReference>
<dbReference type="InterPro" id="IPR053173">
    <property type="entry name" value="SAM-binding_MTase"/>
</dbReference>
<comment type="caution">
    <text evidence="4">The sequence shown here is derived from an EMBL/GenBank/DDBJ whole genome shotgun (WGS) entry which is preliminary data.</text>
</comment>
<dbReference type="Proteomes" id="UP000253941">
    <property type="component" value="Unassembled WGS sequence"/>
</dbReference>
<dbReference type="InterPro" id="IPR018773">
    <property type="entry name" value="MeTrfase_reg_dom_prd"/>
</dbReference>
<feature type="domain" description="Methyltransferase" evidence="3">
    <location>
        <begin position="58"/>
        <end position="167"/>
    </location>
</feature>
<dbReference type="PANTHER" id="PTHR45128:SF1">
    <property type="entry name" value="S-ADENOSYLMETHIONINE-DEPENDENT METHYLTRANSFERASE RV2258C"/>
    <property type="match status" value="1"/>
</dbReference>
<dbReference type="GO" id="GO:0008168">
    <property type="term" value="F:methyltransferase activity"/>
    <property type="evidence" value="ECO:0007669"/>
    <property type="project" value="UniProtKB-KW"/>
</dbReference>
<dbReference type="PANTHER" id="PTHR45128">
    <property type="entry name" value="METHYLTRANSFERASE TYPE 11"/>
    <property type="match status" value="1"/>
</dbReference>
<proteinExistence type="predicted"/>
<dbReference type="InterPro" id="IPR029063">
    <property type="entry name" value="SAM-dependent_MTases_sf"/>
</dbReference>
<feature type="region of interest" description="Disordered" evidence="1">
    <location>
        <begin position="1"/>
        <end position="20"/>
    </location>
</feature>
<sequence>MDIFDVSADGHDAESPQGGGFYADDVPFRSGVIQEQSPPRMAYIAALNGFNPPRPEGHFRYCDLGCGNGTTLNALAAVYPEAEFVGIDFNQGHIAHAREWAERAGLSNVRFVQASFTELAGHDLPSFDFIGMNGIYSWLEGDPLSAVHRFLADHLRPGGLFYVEYMCMPGMIAVVPMWQLMQALVPDTGGSSHERATRALRLLEELTGGGMGYLQKHETARRAVRGYLQDWQRNEHRVDHFAHNALASGFKPRFVTEMCDEMASAGLVFGGRAAVRLNDPELSVGTQQLSVLRGVEDRQTRELLTDFTRNERNRRDVFVMGGEPDPEGAKAFLLDDVRMLCRRPAAAASRKLTAPGDREITLEGPGYDRLIAGFDGAARTPREVEMPEPVSDETLITAAHRLYATGEYFLCRKTIYDADWRDVPERLSMPLAMNRILLDNSIAEFRGNQMVAEATGGAAIWLGPLEAFGVWAWLETGRGGAADVLVQRFAERDEKVTVSGKSVPLNSLAKGQIEQLLVRLGRGKLRNMLRLGIVTAAD</sequence>